<dbReference type="CDD" id="cd10032">
    <property type="entry name" value="UDG-F6_HDG"/>
    <property type="match status" value="1"/>
</dbReference>
<dbReference type="Gene3D" id="3.40.470.10">
    <property type="entry name" value="Uracil-DNA glycosylase-like domain"/>
    <property type="match status" value="1"/>
</dbReference>
<dbReference type="SUPFAM" id="SSF52141">
    <property type="entry name" value="Uracil-DNA glycosylase-like"/>
    <property type="match status" value="1"/>
</dbReference>
<dbReference type="Pfam" id="PF03167">
    <property type="entry name" value="UDG"/>
    <property type="match status" value="1"/>
</dbReference>
<dbReference type="EMBL" id="BBWU01000032">
    <property type="protein sequence ID" value="GAO39481.1"/>
    <property type="molecule type" value="Genomic_DNA"/>
</dbReference>
<dbReference type="RefSeq" id="WP_046348309.1">
    <property type="nucleotide sequence ID" value="NZ_BBWU01000032.1"/>
</dbReference>
<feature type="domain" description="Uracil-DNA glycosylase-like" evidence="1">
    <location>
        <begin position="8"/>
        <end position="160"/>
    </location>
</feature>
<proteinExistence type="predicted"/>
<accession>A0A0E9MPY6</accession>
<dbReference type="NCBIfam" id="TIGR04274">
    <property type="entry name" value="hypoxanDNAglyco"/>
    <property type="match status" value="1"/>
</dbReference>
<gene>
    <name evidence="2" type="ORF">SCH01S_32_00180</name>
</gene>
<dbReference type="SMART" id="SM00987">
    <property type="entry name" value="UreE_C"/>
    <property type="match status" value="1"/>
</dbReference>
<evidence type="ECO:0000313" key="3">
    <source>
        <dbReference type="Proteomes" id="UP000033202"/>
    </source>
</evidence>
<keyword evidence="3" id="KW-1185">Reference proteome</keyword>
<dbReference type="OrthoDB" id="9799921at2"/>
<name>A0A0E9MPY6_9SPHN</name>
<evidence type="ECO:0000313" key="2">
    <source>
        <dbReference type="EMBL" id="GAO39481.1"/>
    </source>
</evidence>
<dbReference type="AlphaFoldDB" id="A0A0E9MPY6"/>
<dbReference type="STRING" id="1219043.SCH01S_32_00180"/>
<dbReference type="InterPro" id="IPR026353">
    <property type="entry name" value="Hypoxan-DNA_Glyclase"/>
</dbReference>
<dbReference type="InterPro" id="IPR036895">
    <property type="entry name" value="Uracil-DNA_glycosylase-like_sf"/>
</dbReference>
<dbReference type="Proteomes" id="UP000033202">
    <property type="component" value="Unassembled WGS sequence"/>
</dbReference>
<dbReference type="SMART" id="SM00986">
    <property type="entry name" value="UDG"/>
    <property type="match status" value="1"/>
</dbReference>
<evidence type="ECO:0000259" key="1">
    <source>
        <dbReference type="SMART" id="SM00986"/>
    </source>
</evidence>
<protein>
    <recommendedName>
        <fullName evidence="1">Uracil-DNA glycosylase-like domain-containing protein</fullName>
    </recommendedName>
</protein>
<organism evidence="2 3">
    <name type="scientific">Sphingomonas changbaiensis NBRC 104936</name>
    <dbReference type="NCBI Taxonomy" id="1219043"/>
    <lineage>
        <taxon>Bacteria</taxon>
        <taxon>Pseudomonadati</taxon>
        <taxon>Pseudomonadota</taxon>
        <taxon>Alphaproteobacteria</taxon>
        <taxon>Sphingomonadales</taxon>
        <taxon>Sphingomonadaceae</taxon>
        <taxon>Sphingomonas</taxon>
    </lineage>
</organism>
<reference evidence="2 3" key="1">
    <citation type="submission" date="2015-04" db="EMBL/GenBank/DDBJ databases">
        <title>Whole genome shotgun sequence of Sphingomonas changbaiensis NBRC 104936.</title>
        <authorList>
            <person name="Katano-Makiyama Y."/>
            <person name="Hosoyama A."/>
            <person name="Hashimoto M."/>
            <person name="Noguchi M."/>
            <person name="Tsuchikane K."/>
            <person name="Ohji S."/>
            <person name="Yamazoe A."/>
            <person name="Ichikawa N."/>
            <person name="Kimura A."/>
            <person name="Fujita N."/>
        </authorList>
    </citation>
    <scope>NUCLEOTIDE SEQUENCE [LARGE SCALE GENOMIC DNA]</scope>
    <source>
        <strain evidence="2 3">NBRC 104936</strain>
    </source>
</reference>
<sequence>MTRHASFPPVVDADTRILILGSLPGAASLAAGRYYAHPRNQFWRLLGAVIGTDLAGLPYDERLSTLIDHRVGLWDVIADAERPGSLDAAIRNHAPNDLQSLVARLPALRTIGFNGATAARIGRDQLGAWADRYRLIPLPSSSPARAASFEAKLARWQELMSR</sequence>
<comment type="caution">
    <text evidence="2">The sequence shown here is derived from an EMBL/GenBank/DDBJ whole genome shotgun (WGS) entry which is preliminary data.</text>
</comment>
<dbReference type="InterPro" id="IPR005122">
    <property type="entry name" value="Uracil-DNA_glycosylase-like"/>
</dbReference>